<dbReference type="PANTHER" id="PTHR43201">
    <property type="entry name" value="ACYL-COA SYNTHETASE"/>
    <property type="match status" value="1"/>
</dbReference>
<name>A0A0B7JNL7_BIOOC</name>
<organism evidence="3">
    <name type="scientific">Bionectria ochroleuca</name>
    <name type="common">Gliocladium roseum</name>
    <dbReference type="NCBI Taxonomy" id="29856"/>
    <lineage>
        <taxon>Eukaryota</taxon>
        <taxon>Fungi</taxon>
        <taxon>Dikarya</taxon>
        <taxon>Ascomycota</taxon>
        <taxon>Pezizomycotina</taxon>
        <taxon>Sordariomycetes</taxon>
        <taxon>Hypocreomycetidae</taxon>
        <taxon>Hypocreales</taxon>
        <taxon>Bionectriaceae</taxon>
        <taxon>Clonostachys</taxon>
    </lineage>
</organism>
<dbReference type="Pfam" id="PF00501">
    <property type="entry name" value="AMP-binding"/>
    <property type="match status" value="1"/>
</dbReference>
<dbReference type="SUPFAM" id="SSF56801">
    <property type="entry name" value="Acetyl-CoA synthetase-like"/>
    <property type="match status" value="1"/>
</dbReference>
<proteinExistence type="inferred from homology"/>
<dbReference type="Gene3D" id="3.40.50.12780">
    <property type="entry name" value="N-terminal domain of ligase-like"/>
    <property type="match status" value="1"/>
</dbReference>
<evidence type="ECO:0000259" key="2">
    <source>
        <dbReference type="Pfam" id="PF00501"/>
    </source>
</evidence>
<dbReference type="GO" id="GO:0006631">
    <property type="term" value="P:fatty acid metabolic process"/>
    <property type="evidence" value="ECO:0007669"/>
    <property type="project" value="TreeGrafter"/>
</dbReference>
<accession>A0A0B7JNL7</accession>
<dbReference type="InterPro" id="IPR000873">
    <property type="entry name" value="AMP-dep_synth/lig_dom"/>
</dbReference>
<evidence type="ECO:0000256" key="1">
    <source>
        <dbReference type="ARBA" id="ARBA00006432"/>
    </source>
</evidence>
<evidence type="ECO:0000313" key="3">
    <source>
        <dbReference type="EMBL" id="CEO44877.1"/>
    </source>
</evidence>
<sequence>MAPLPITTHISKLIDTATTQPDLQALKIPQVSDDGTSNGWETITFAHFLRDVENAARYWANELSQKGVKYRDEAPPLYHNRLLINKPVFIDELRLYRVKGLSYIDAVLIWGILRAGYIPQLFSLRLTSSDVISTLLERTGGKAVVVESEWLKNVNVSQPSLPAVDTRALDVNNLPLPPVWLPASGDDTVMIFHSSGSTSGMPKPIDITARWLNFNIQTSQDIFEAIYTDGRRSVMSSNGSFCHLAASFMMLSSHARGGCVVLCKNMPCTSQEIKLLVKEHGLTSLFLFASFLGDILREARTDKELLEALQSLTDVTYGGLPIESEIANWAREQGIKLTEGFGSTEMGIGLLSVGGDGPDAALLRPIKGATYKFVPIQDHETDGDNAGEKLLELIIPPECHNCPPKSLRNEATGDFHTGDLFVEVMPGKYQFRGRNDDWIKTQSSLRCDTKAIEENVMELCAQDLINRAVVVGSGRPSPSILVEPKDEKADHLYLRKEILRRITPFHERRYMHERVDDSRFILVVPQGSLPTTAKGSVQRKNVEKHFQAALDQIYTVA</sequence>
<protein>
    <recommendedName>
        <fullName evidence="2">AMP-dependent synthetase/ligase domain-containing protein</fullName>
    </recommendedName>
</protein>
<reference evidence="3" key="1">
    <citation type="submission" date="2015-01" db="EMBL/GenBank/DDBJ databases">
        <authorList>
            <person name="Durling Mikael"/>
        </authorList>
    </citation>
    <scope>NUCLEOTIDE SEQUENCE</scope>
</reference>
<dbReference type="PANTHER" id="PTHR43201:SF8">
    <property type="entry name" value="ACYL-COA SYNTHETASE FAMILY MEMBER 3"/>
    <property type="match status" value="1"/>
</dbReference>
<comment type="similarity">
    <text evidence="1">Belongs to the ATP-dependent AMP-binding enzyme family.</text>
</comment>
<feature type="domain" description="AMP-dependent synthetase/ligase" evidence="2">
    <location>
        <begin position="107"/>
        <end position="355"/>
    </location>
</feature>
<dbReference type="EMBL" id="CDPU01000001">
    <property type="protein sequence ID" value="CEO44877.1"/>
    <property type="molecule type" value="Genomic_DNA"/>
</dbReference>
<dbReference type="Pfam" id="PF23562">
    <property type="entry name" value="AMP-binding_C_3"/>
    <property type="match status" value="1"/>
</dbReference>
<dbReference type="GO" id="GO:0031956">
    <property type="term" value="F:medium-chain fatty acid-CoA ligase activity"/>
    <property type="evidence" value="ECO:0007669"/>
    <property type="project" value="TreeGrafter"/>
</dbReference>
<dbReference type="AlphaFoldDB" id="A0A0B7JNL7"/>
<dbReference type="InterPro" id="IPR042099">
    <property type="entry name" value="ANL_N_sf"/>
</dbReference>
<gene>
    <name evidence="3" type="ORF">BN869_000000932_1</name>
</gene>